<sequence length="210" mass="23183">MSRNSGGPFVRPYRPQDREAVYDVCVRTADAGGDARGIYRDPDLMGDLFAGPYVWLGPHLAFVLDDGGRAVGYAVGTADTAAFAEAFRREWLPRVVGRRPRARKPVTPDERMTELLYTPERMVLPELADHPAHLHIDILPAYQRAGHGRALMRALLDALRREGAGRVHLGMLTANTGARRFYDRLGFRELAVADPGPLTYLGRSTETGSA</sequence>
<evidence type="ECO:0000313" key="2">
    <source>
        <dbReference type="EMBL" id="SEP64777.1"/>
    </source>
</evidence>
<dbReference type="STRING" id="403935.SAMN05216481_101582"/>
<gene>
    <name evidence="2" type="ORF">SAMN05216481_101582</name>
</gene>
<dbReference type="AlphaFoldDB" id="A0A1H8ZKI6"/>
<proteinExistence type="predicted"/>
<name>A0A1H8ZKI6_9ACTN</name>
<reference evidence="2 3" key="1">
    <citation type="submission" date="2016-10" db="EMBL/GenBank/DDBJ databases">
        <authorList>
            <person name="de Groot N.N."/>
        </authorList>
    </citation>
    <scope>NUCLEOTIDE SEQUENCE [LARGE SCALE GENOMIC DNA]</scope>
    <source>
        <strain evidence="2 3">CGMCC 4.3519</strain>
    </source>
</reference>
<dbReference type="InterPro" id="IPR051822">
    <property type="entry name" value="Glycosyl_Hydrolase_84"/>
</dbReference>
<evidence type="ECO:0000313" key="3">
    <source>
        <dbReference type="Proteomes" id="UP000199055"/>
    </source>
</evidence>
<dbReference type="CDD" id="cd04301">
    <property type="entry name" value="NAT_SF"/>
    <property type="match status" value="1"/>
</dbReference>
<dbReference type="PANTHER" id="PTHR13170">
    <property type="entry name" value="O-GLCNACASE"/>
    <property type="match status" value="1"/>
</dbReference>
<organism evidence="2 3">
    <name type="scientific">Streptomyces radiopugnans</name>
    <dbReference type="NCBI Taxonomy" id="403935"/>
    <lineage>
        <taxon>Bacteria</taxon>
        <taxon>Bacillati</taxon>
        <taxon>Actinomycetota</taxon>
        <taxon>Actinomycetes</taxon>
        <taxon>Kitasatosporales</taxon>
        <taxon>Streptomycetaceae</taxon>
        <taxon>Streptomyces</taxon>
    </lineage>
</organism>
<dbReference type="InterPro" id="IPR016181">
    <property type="entry name" value="Acyl_CoA_acyltransferase"/>
</dbReference>
<dbReference type="SUPFAM" id="SSF55729">
    <property type="entry name" value="Acyl-CoA N-acyltransferases (Nat)"/>
    <property type="match status" value="1"/>
</dbReference>
<keyword evidence="2" id="KW-0808">Transferase</keyword>
<dbReference type="PANTHER" id="PTHR13170:SF16">
    <property type="entry name" value="PROTEIN O-GLCNACASE"/>
    <property type="match status" value="1"/>
</dbReference>
<evidence type="ECO:0000259" key="1">
    <source>
        <dbReference type="PROSITE" id="PS51186"/>
    </source>
</evidence>
<feature type="domain" description="N-acetyltransferase" evidence="1">
    <location>
        <begin position="8"/>
        <end position="206"/>
    </location>
</feature>
<dbReference type="Proteomes" id="UP000199055">
    <property type="component" value="Unassembled WGS sequence"/>
</dbReference>
<dbReference type="GO" id="GO:0016747">
    <property type="term" value="F:acyltransferase activity, transferring groups other than amino-acyl groups"/>
    <property type="evidence" value="ECO:0007669"/>
    <property type="project" value="InterPro"/>
</dbReference>
<keyword evidence="3" id="KW-1185">Reference proteome</keyword>
<dbReference type="Pfam" id="PF00583">
    <property type="entry name" value="Acetyltransf_1"/>
    <property type="match status" value="1"/>
</dbReference>
<dbReference type="PROSITE" id="PS51186">
    <property type="entry name" value="GNAT"/>
    <property type="match status" value="1"/>
</dbReference>
<dbReference type="InterPro" id="IPR000182">
    <property type="entry name" value="GNAT_dom"/>
</dbReference>
<dbReference type="RefSeq" id="WP_093654964.1">
    <property type="nucleotide sequence ID" value="NZ_FOET01000001.1"/>
</dbReference>
<protein>
    <submittedName>
        <fullName evidence="2">Acetyltransferase (GNAT) family protein</fullName>
    </submittedName>
</protein>
<accession>A0A1H8ZKI6</accession>
<dbReference type="Gene3D" id="3.40.630.30">
    <property type="match status" value="1"/>
</dbReference>
<dbReference type="EMBL" id="FOET01000001">
    <property type="protein sequence ID" value="SEP64777.1"/>
    <property type="molecule type" value="Genomic_DNA"/>
</dbReference>